<reference evidence="2" key="1">
    <citation type="submission" date="2020-05" db="EMBL/GenBank/DDBJ databases">
        <title>Frigoriglobus tundricola gen. nov., sp. nov., a psychrotolerant cellulolytic planctomycete of the family Gemmataceae with two divergent copies of 16S rRNA gene.</title>
        <authorList>
            <person name="Kulichevskaya I.S."/>
            <person name="Ivanova A.A."/>
            <person name="Naumoff D.G."/>
            <person name="Beletsky A.V."/>
            <person name="Rijpstra W.I.C."/>
            <person name="Sinninghe Damste J.S."/>
            <person name="Mardanov A.V."/>
            <person name="Ravin N.V."/>
            <person name="Dedysh S.N."/>
        </authorList>
    </citation>
    <scope>NUCLEOTIDE SEQUENCE [LARGE SCALE GENOMIC DNA]</scope>
    <source>
        <strain evidence="2">PL17</strain>
    </source>
</reference>
<dbReference type="AlphaFoldDB" id="A0A6M5YPE9"/>
<gene>
    <name evidence="1" type="ORF">FTUN_2702</name>
</gene>
<dbReference type="SUPFAM" id="SSF55729">
    <property type="entry name" value="Acyl-CoA N-acyltransferases (Nat)"/>
    <property type="match status" value="1"/>
</dbReference>
<proteinExistence type="predicted"/>
<dbReference type="EMBL" id="CP053452">
    <property type="protein sequence ID" value="QJW95163.1"/>
    <property type="molecule type" value="Genomic_DNA"/>
</dbReference>
<sequence length="347" mass="37763">MQITPLRRADVPELSQFLTKGISVSATSPLFSPEVLSWKYFDGPGGPAGDSGSSLVARSGGRIIGHIGMCFRQLIVPGDGAAAVPTMHAMDWLSSPTHPGSGVLLMLRACATSPTQFAVGGTPEARAIFPSLGFEQKPGVASFVKRLKPSHRLRAPGEGVVRKWVGTAKDVAFAWLARTPPVSQAVELRSVPTFTEEIDCLQRPHSQHVVTCRRDHVLLNSLLRCPVSGFSGWTIHASQRMIGFAVLKVTAHGRTRIGIIVDCWLNTADPSFWQAAVAALNDRLRALSTYYVRAYAITPSLHAALLLNGFTRLDEVNVYVRDKQRLLPRDAHFGLSRLDVEGAIHFE</sequence>
<name>A0A6M5YPE9_9BACT</name>
<dbReference type="InterPro" id="IPR016181">
    <property type="entry name" value="Acyl_CoA_acyltransferase"/>
</dbReference>
<dbReference type="Proteomes" id="UP000503447">
    <property type="component" value="Chromosome"/>
</dbReference>
<keyword evidence="2" id="KW-1185">Reference proteome</keyword>
<dbReference type="RefSeq" id="WP_171471009.1">
    <property type="nucleotide sequence ID" value="NZ_CP053452.2"/>
</dbReference>
<evidence type="ECO:0000313" key="1">
    <source>
        <dbReference type="EMBL" id="QJW95163.1"/>
    </source>
</evidence>
<evidence type="ECO:0000313" key="2">
    <source>
        <dbReference type="Proteomes" id="UP000503447"/>
    </source>
</evidence>
<accession>A0A6M5YPE9</accession>
<dbReference type="KEGG" id="ftj:FTUN_2702"/>
<organism evidence="1 2">
    <name type="scientific">Frigoriglobus tundricola</name>
    <dbReference type="NCBI Taxonomy" id="2774151"/>
    <lineage>
        <taxon>Bacteria</taxon>
        <taxon>Pseudomonadati</taxon>
        <taxon>Planctomycetota</taxon>
        <taxon>Planctomycetia</taxon>
        <taxon>Gemmatales</taxon>
        <taxon>Gemmataceae</taxon>
        <taxon>Frigoriglobus</taxon>
    </lineage>
</organism>
<protein>
    <submittedName>
        <fullName evidence="1">Uncharacterized protein</fullName>
    </submittedName>
</protein>